<evidence type="ECO:0000256" key="1">
    <source>
        <dbReference type="ARBA" id="ARBA00010815"/>
    </source>
</evidence>
<dbReference type="Gene3D" id="3.40.50.150">
    <property type="entry name" value="Vaccinia Virus protein VP39"/>
    <property type="match status" value="1"/>
</dbReference>
<dbReference type="Proteomes" id="UP000280792">
    <property type="component" value="Unassembled WGS sequence"/>
</dbReference>
<reference evidence="7 8" key="1">
    <citation type="submission" date="2018-08" db="EMBL/GenBank/DDBJ databases">
        <authorList>
            <person name="Khan S.A."/>
        </authorList>
    </citation>
    <scope>NUCLEOTIDE SEQUENCE [LARGE SCALE GENOMIC DNA]</scope>
    <source>
        <strain evidence="7 8">GTF-13</strain>
    </source>
</reference>
<dbReference type="GO" id="GO:0032259">
    <property type="term" value="P:methylation"/>
    <property type="evidence" value="ECO:0007669"/>
    <property type="project" value="UniProtKB-KW"/>
</dbReference>
<comment type="similarity">
    <text evidence="1">Belongs to the CFA/CMAS family.</text>
</comment>
<keyword evidence="5" id="KW-0443">Lipid metabolism</keyword>
<dbReference type="AlphaFoldDB" id="A0A3P3VSS9"/>
<proteinExistence type="inferred from homology"/>
<keyword evidence="4" id="KW-0949">S-adenosyl-L-methionine</keyword>
<organism evidence="7 8">
    <name type="scientific">Aestuariirhabdus litorea</name>
    <dbReference type="NCBI Taxonomy" id="2528527"/>
    <lineage>
        <taxon>Bacteria</taxon>
        <taxon>Pseudomonadati</taxon>
        <taxon>Pseudomonadota</taxon>
        <taxon>Gammaproteobacteria</taxon>
        <taxon>Oceanospirillales</taxon>
        <taxon>Aestuariirhabdaceae</taxon>
        <taxon>Aestuariirhabdus</taxon>
    </lineage>
</organism>
<evidence type="ECO:0000256" key="3">
    <source>
        <dbReference type="ARBA" id="ARBA00022679"/>
    </source>
</evidence>
<dbReference type="CDD" id="cd02440">
    <property type="entry name" value="AdoMet_MTases"/>
    <property type="match status" value="1"/>
</dbReference>
<accession>A0A3P3VSS9</accession>
<dbReference type="PANTHER" id="PTHR43667:SF2">
    <property type="entry name" value="FATTY ACID C-METHYL TRANSFERASE"/>
    <property type="match status" value="1"/>
</dbReference>
<dbReference type="PIRSF" id="PIRSF003085">
    <property type="entry name" value="CMAS"/>
    <property type="match status" value="1"/>
</dbReference>
<dbReference type="Pfam" id="PF02353">
    <property type="entry name" value="CMAS"/>
    <property type="match status" value="1"/>
</dbReference>
<evidence type="ECO:0000313" key="7">
    <source>
        <dbReference type="EMBL" id="RRJ83833.1"/>
    </source>
</evidence>
<dbReference type="InterPro" id="IPR003333">
    <property type="entry name" value="CMAS"/>
</dbReference>
<sequence>MESAKSCSIEEATYSLPSKAHWSDNLARRAVHRLLARIGRGRLSVHDSEGTHEYGDPESPEPLHAVIHVHHPSLYRRVLLNGSVGSGEAYMEAAWSSPDLVKVVRLMVANMEMLQAMDQQRNPLRRLLSSIYHRITANTLKGSRQNIAAHYDLSNELFSLFLDRNMIYSSAIFASPEMDLDSAAEYKLRHICERLQLSEQDHLLEIGTGWGGLAIYAAKHFGCRVTTTTLSQEQYHYARDWVEREGLEERITLLLKDYRKLEGQYDKLVSVEMIEAVGHDYYPDYFSRCSQLLKPEGIGLIQAITIADQRYRQALGSVDFIQKYIFPGGSLPSVSVITDHLCRHTDMQLVGLEDITFDYAETLRHWRERFFAQLSEVHNAGFDDRFVRMWEFYLCYCEGGFRERVISTAQLLMAKPACRQLPQVR</sequence>
<dbReference type="PANTHER" id="PTHR43667">
    <property type="entry name" value="CYCLOPROPANE-FATTY-ACYL-PHOSPHOLIPID SYNTHASE"/>
    <property type="match status" value="1"/>
</dbReference>
<evidence type="ECO:0000256" key="4">
    <source>
        <dbReference type="ARBA" id="ARBA00022691"/>
    </source>
</evidence>
<dbReference type="InterPro" id="IPR050723">
    <property type="entry name" value="CFA/CMAS"/>
</dbReference>
<dbReference type="EMBL" id="QWEZ01000001">
    <property type="protein sequence ID" value="RRJ83833.1"/>
    <property type="molecule type" value="Genomic_DNA"/>
</dbReference>
<dbReference type="InterPro" id="IPR029063">
    <property type="entry name" value="SAM-dependent_MTases_sf"/>
</dbReference>
<feature type="active site" evidence="6">
    <location>
        <position position="397"/>
    </location>
</feature>
<reference evidence="7 8" key="2">
    <citation type="submission" date="2018-12" db="EMBL/GenBank/DDBJ databases">
        <title>Simiduia agarivorans gen. nov., sp. nov., a marine, agarolytic bacterium isolated from shallow coastal water from Keelung, Taiwan.</title>
        <authorList>
            <person name="Shieh W.Y."/>
        </authorList>
    </citation>
    <scope>NUCLEOTIDE SEQUENCE [LARGE SCALE GENOMIC DNA]</scope>
    <source>
        <strain evidence="7 8">GTF-13</strain>
    </source>
</reference>
<dbReference type="GO" id="GO:0008168">
    <property type="term" value="F:methyltransferase activity"/>
    <property type="evidence" value="ECO:0007669"/>
    <property type="project" value="UniProtKB-KW"/>
</dbReference>
<evidence type="ECO:0000256" key="5">
    <source>
        <dbReference type="ARBA" id="ARBA00023098"/>
    </source>
</evidence>
<comment type="caution">
    <text evidence="7">The sequence shown here is derived from an EMBL/GenBank/DDBJ whole genome shotgun (WGS) entry which is preliminary data.</text>
</comment>
<evidence type="ECO:0000256" key="6">
    <source>
        <dbReference type="PIRSR" id="PIRSR003085-1"/>
    </source>
</evidence>
<dbReference type="SUPFAM" id="SSF53335">
    <property type="entry name" value="S-adenosyl-L-methionine-dependent methyltransferases"/>
    <property type="match status" value="1"/>
</dbReference>
<keyword evidence="8" id="KW-1185">Reference proteome</keyword>
<protein>
    <submittedName>
        <fullName evidence="7">Class I SAM-dependent methyltransferase</fullName>
    </submittedName>
</protein>
<evidence type="ECO:0000313" key="8">
    <source>
        <dbReference type="Proteomes" id="UP000280792"/>
    </source>
</evidence>
<evidence type="ECO:0000256" key="2">
    <source>
        <dbReference type="ARBA" id="ARBA00022603"/>
    </source>
</evidence>
<gene>
    <name evidence="7" type="ORF">D0544_01570</name>
</gene>
<dbReference type="RefSeq" id="WP_125014183.1">
    <property type="nucleotide sequence ID" value="NZ_QWEZ01000001.1"/>
</dbReference>
<keyword evidence="3 7" id="KW-0808">Transferase</keyword>
<dbReference type="GO" id="GO:0008610">
    <property type="term" value="P:lipid biosynthetic process"/>
    <property type="evidence" value="ECO:0007669"/>
    <property type="project" value="InterPro"/>
</dbReference>
<keyword evidence="2 7" id="KW-0489">Methyltransferase</keyword>
<name>A0A3P3VSS9_9GAMM</name>